<comment type="caution">
    <text evidence="4">The sequence shown here is derived from an EMBL/GenBank/DDBJ whole genome shotgun (WGS) entry which is preliminary data.</text>
</comment>
<evidence type="ECO:0000256" key="1">
    <source>
        <dbReference type="SAM" id="MobiDB-lite"/>
    </source>
</evidence>
<accession>A1ZND9</accession>
<dbReference type="EMBL" id="AAWS01000018">
    <property type="protein sequence ID" value="EAY28050.1"/>
    <property type="molecule type" value="Genomic_DNA"/>
</dbReference>
<organism evidence="4 5">
    <name type="scientific">Microscilla marina ATCC 23134</name>
    <dbReference type="NCBI Taxonomy" id="313606"/>
    <lineage>
        <taxon>Bacteria</taxon>
        <taxon>Pseudomonadati</taxon>
        <taxon>Bacteroidota</taxon>
        <taxon>Cytophagia</taxon>
        <taxon>Cytophagales</taxon>
        <taxon>Microscillaceae</taxon>
        <taxon>Microscilla</taxon>
    </lineage>
</organism>
<name>A1ZND9_MICM2</name>
<dbReference type="OrthoDB" id="292792at2"/>
<protein>
    <recommendedName>
        <fullName evidence="6">DUF4157 domain-containing protein</fullName>
    </recommendedName>
</protein>
<feature type="compositionally biased region" description="Polar residues" evidence="1">
    <location>
        <begin position="68"/>
        <end position="87"/>
    </location>
</feature>
<reference evidence="4 5" key="1">
    <citation type="submission" date="2007-01" db="EMBL/GenBank/DDBJ databases">
        <authorList>
            <person name="Haygood M."/>
            <person name="Podell S."/>
            <person name="Anderson C."/>
            <person name="Hopkinson B."/>
            <person name="Roe K."/>
            <person name="Barbeau K."/>
            <person name="Gaasterland T."/>
            <person name="Ferriera S."/>
            <person name="Johnson J."/>
            <person name="Kravitz S."/>
            <person name="Beeson K."/>
            <person name="Sutton G."/>
            <person name="Rogers Y.-H."/>
            <person name="Friedman R."/>
            <person name="Frazier M."/>
            <person name="Venter J.C."/>
        </authorList>
    </citation>
    <scope>NUCLEOTIDE SEQUENCE [LARGE SCALE GENOMIC DNA]</scope>
    <source>
        <strain evidence="4 5">ATCC 23134</strain>
    </source>
</reference>
<dbReference type="InterPro" id="IPR028913">
    <property type="entry name" value="Tox-MPTase3_dom"/>
</dbReference>
<feature type="region of interest" description="Disordered" evidence="1">
    <location>
        <begin position="1"/>
        <end position="103"/>
    </location>
</feature>
<dbReference type="eggNOG" id="COG3209">
    <property type="taxonomic scope" value="Bacteria"/>
</dbReference>
<feature type="domain" description="Tox-MPTase3" evidence="3">
    <location>
        <begin position="231"/>
        <end position="361"/>
    </location>
</feature>
<proteinExistence type="predicted"/>
<feature type="domain" description="eCIS core" evidence="2">
    <location>
        <begin position="93"/>
        <end position="158"/>
    </location>
</feature>
<sequence>MQKKIKNEEAAQQPEVAQRKESKSNKKKAAIQAKSFGGKPLQPIQTKQKGQPPIQAKGFDGKPLQPIPTKQASQSPIQAKQQPIQRKSNPHGLPHQLQSNMENMGGVDLSDVKVHKNSDKPVQLNAHAYAQGSDIHLAPGQDKHLPHEAWHVVQQKQGRVQATTQMKNSDGKVGINDNQALEHEADVMGEKAKQGTQDVAKTGQTNSNTPSTVQMKNAVVQRFKYSDAKYAKLYPRLTHYLKHGIKDVLNVPAIVKAMKKYGQLTKANLEEGLTWGKGPSLVIKPLAGAIGSFSPGIGSQVLNIDEDTVKELENAKGNDRDIYLFLVGETILHEYIHYGDDQDGVDYPGEEGDLFEKEVYGQDISGYDSAKKVVEAYKKKKQN</sequence>
<dbReference type="Proteomes" id="UP000004095">
    <property type="component" value="Unassembled WGS sequence"/>
</dbReference>
<evidence type="ECO:0008006" key="6">
    <source>
        <dbReference type="Google" id="ProtNLM"/>
    </source>
</evidence>
<dbReference type="InterPro" id="IPR025295">
    <property type="entry name" value="eCIS_core_dom"/>
</dbReference>
<keyword evidence="5" id="KW-1185">Reference proteome</keyword>
<evidence type="ECO:0000313" key="4">
    <source>
        <dbReference type="EMBL" id="EAY28050.1"/>
    </source>
</evidence>
<evidence type="ECO:0000259" key="3">
    <source>
        <dbReference type="Pfam" id="PF15639"/>
    </source>
</evidence>
<dbReference type="eggNOG" id="COG3177">
    <property type="taxonomic scope" value="Bacteria"/>
</dbReference>
<evidence type="ECO:0000259" key="2">
    <source>
        <dbReference type="Pfam" id="PF13699"/>
    </source>
</evidence>
<gene>
    <name evidence="4" type="ORF">M23134_02160</name>
</gene>
<evidence type="ECO:0000313" key="5">
    <source>
        <dbReference type="Proteomes" id="UP000004095"/>
    </source>
</evidence>
<dbReference type="RefSeq" id="WP_004155974.1">
    <property type="nucleotide sequence ID" value="NZ_AAWS01000018.1"/>
</dbReference>
<dbReference type="Pfam" id="PF15639">
    <property type="entry name" value="Tox-MPTase3"/>
    <property type="match status" value="1"/>
</dbReference>
<dbReference type="Pfam" id="PF13699">
    <property type="entry name" value="eCIS_core"/>
    <property type="match status" value="1"/>
</dbReference>
<dbReference type="AlphaFoldDB" id="A1ZND9"/>